<dbReference type="InterPro" id="IPR038765">
    <property type="entry name" value="Papain-like_cys_pep_sf"/>
</dbReference>
<dbReference type="Gene3D" id="3.40.395.10">
    <property type="entry name" value="Adenoviral Proteinase, Chain A"/>
    <property type="match status" value="1"/>
</dbReference>
<organism evidence="2 3">
    <name type="scientific">Arachis hypogaea</name>
    <name type="common">Peanut</name>
    <dbReference type="NCBI Taxonomy" id="3818"/>
    <lineage>
        <taxon>Eukaryota</taxon>
        <taxon>Viridiplantae</taxon>
        <taxon>Streptophyta</taxon>
        <taxon>Embryophyta</taxon>
        <taxon>Tracheophyta</taxon>
        <taxon>Spermatophyta</taxon>
        <taxon>Magnoliopsida</taxon>
        <taxon>eudicotyledons</taxon>
        <taxon>Gunneridae</taxon>
        <taxon>Pentapetalae</taxon>
        <taxon>rosids</taxon>
        <taxon>fabids</taxon>
        <taxon>Fabales</taxon>
        <taxon>Fabaceae</taxon>
        <taxon>Papilionoideae</taxon>
        <taxon>50 kb inversion clade</taxon>
        <taxon>dalbergioids sensu lato</taxon>
        <taxon>Dalbergieae</taxon>
        <taxon>Pterocarpus clade</taxon>
        <taxon>Arachis</taxon>
    </lineage>
</organism>
<reference evidence="2 3" key="1">
    <citation type="submission" date="2019-01" db="EMBL/GenBank/DDBJ databases">
        <title>Sequencing of cultivated peanut Arachis hypogaea provides insights into genome evolution and oil improvement.</title>
        <authorList>
            <person name="Chen X."/>
        </authorList>
    </citation>
    <scope>NUCLEOTIDE SEQUENCE [LARGE SCALE GENOMIC DNA]</scope>
    <source>
        <strain evidence="3">cv. Fuhuasheng</strain>
        <tissue evidence="2">Leaves</tissue>
    </source>
</reference>
<accession>A0A445E2J1</accession>
<sequence length="303" mass="34917">MCLNVSRATPDSELQIIEFRQETHSQPLEVCPQESEKQGITVSLTSSVIEDLIKDDYVYEVSDEDRPLEQQQQPCEEPTAQQSEQEAPIDVQRENERSSFSLRISPPASQPTQSSQESVSQLEILAETVIDARVTATLNSNEYEAIFVLKHEALYEGLREYFMSLIPKEQVHASVVSIHSMILNQIKVRRYHEQIYIVPLDIVNFMLERHGVKYTDKRTNKAYIQLFVLICNGGHWWLWIADVNKKKFYVLDPINKPKEDILESIVQLNKFVMRVYAGAEPLMKDGLGEEAEYIQLNGQRTEI</sequence>
<evidence type="ECO:0000313" key="3">
    <source>
        <dbReference type="Proteomes" id="UP000289738"/>
    </source>
</evidence>
<evidence type="ECO:0000313" key="2">
    <source>
        <dbReference type="EMBL" id="RYR69664.1"/>
    </source>
</evidence>
<protein>
    <recommendedName>
        <fullName evidence="4">Ubiquitin-like protease family profile domain-containing protein</fullName>
    </recommendedName>
</protein>
<dbReference type="EMBL" id="SDMP01000003">
    <property type="protein sequence ID" value="RYR69664.1"/>
    <property type="molecule type" value="Genomic_DNA"/>
</dbReference>
<dbReference type="AlphaFoldDB" id="A0A445E2J1"/>
<feature type="region of interest" description="Disordered" evidence="1">
    <location>
        <begin position="63"/>
        <end position="117"/>
    </location>
</feature>
<name>A0A445E2J1_ARAHY</name>
<feature type="compositionally biased region" description="Low complexity" evidence="1">
    <location>
        <begin position="105"/>
        <end position="117"/>
    </location>
</feature>
<proteinExistence type="predicted"/>
<comment type="caution">
    <text evidence="2">The sequence shown here is derived from an EMBL/GenBank/DDBJ whole genome shotgun (WGS) entry which is preliminary data.</text>
</comment>
<evidence type="ECO:0008006" key="4">
    <source>
        <dbReference type="Google" id="ProtNLM"/>
    </source>
</evidence>
<keyword evidence="3" id="KW-1185">Reference proteome</keyword>
<evidence type="ECO:0000256" key="1">
    <source>
        <dbReference type="SAM" id="MobiDB-lite"/>
    </source>
</evidence>
<gene>
    <name evidence="2" type="ORF">Ahy_A03g016219</name>
</gene>
<feature type="compositionally biased region" description="Low complexity" evidence="1">
    <location>
        <begin position="69"/>
        <end position="82"/>
    </location>
</feature>
<dbReference type="SUPFAM" id="SSF54001">
    <property type="entry name" value="Cysteine proteinases"/>
    <property type="match status" value="1"/>
</dbReference>
<dbReference type="Proteomes" id="UP000289738">
    <property type="component" value="Chromosome A03"/>
</dbReference>